<dbReference type="PANTHER" id="PTHR24559:SF435">
    <property type="entry name" value="RIBONUCLEASE H"/>
    <property type="match status" value="1"/>
</dbReference>
<dbReference type="SUPFAM" id="SSF56672">
    <property type="entry name" value="DNA/RNA polymerases"/>
    <property type="match status" value="1"/>
</dbReference>
<sequence length="135" mass="15314">MAIDYRRINAETKKQANYLPLIADIVDKVSGKTYYSNFDMQSGFMQILMKEEDIPKTAFAVNADVYEFIRMPFGLTGAPFAFQSVMNRIKSEVKAAIYCYLDDVVVVSESEETHLKDIAEFLQVMEMNGLKTSLG</sequence>
<dbReference type="InterPro" id="IPR043128">
    <property type="entry name" value="Rev_trsase/Diguanyl_cyclase"/>
</dbReference>
<dbReference type="InterPro" id="IPR043502">
    <property type="entry name" value="DNA/RNA_pol_sf"/>
</dbReference>
<name>A0A914Z6Z5_9BILA</name>
<evidence type="ECO:0000259" key="1">
    <source>
        <dbReference type="PROSITE" id="PS50878"/>
    </source>
</evidence>
<protein>
    <submittedName>
        <fullName evidence="3">Reverse transcriptase domain-containing protein</fullName>
    </submittedName>
</protein>
<dbReference type="Gene3D" id="3.10.10.10">
    <property type="entry name" value="HIV Type 1 Reverse Transcriptase, subunit A, domain 1"/>
    <property type="match status" value="1"/>
</dbReference>
<reference evidence="3" key="1">
    <citation type="submission" date="2022-11" db="UniProtKB">
        <authorList>
            <consortium name="WormBaseParasite"/>
        </authorList>
    </citation>
    <scope>IDENTIFICATION</scope>
</reference>
<dbReference type="InterPro" id="IPR000477">
    <property type="entry name" value="RT_dom"/>
</dbReference>
<dbReference type="InterPro" id="IPR053134">
    <property type="entry name" value="RNA-dir_DNA_polymerase"/>
</dbReference>
<dbReference type="Proteomes" id="UP000887577">
    <property type="component" value="Unplaced"/>
</dbReference>
<evidence type="ECO:0000313" key="2">
    <source>
        <dbReference type="Proteomes" id="UP000887577"/>
    </source>
</evidence>
<dbReference type="CDD" id="cd01647">
    <property type="entry name" value="RT_LTR"/>
    <property type="match status" value="1"/>
</dbReference>
<proteinExistence type="predicted"/>
<feature type="domain" description="Reverse transcriptase" evidence="1">
    <location>
        <begin position="1"/>
        <end position="135"/>
    </location>
</feature>
<dbReference type="PROSITE" id="PS50878">
    <property type="entry name" value="RT_POL"/>
    <property type="match status" value="1"/>
</dbReference>
<evidence type="ECO:0000313" key="3">
    <source>
        <dbReference type="WBParaSite" id="PSU_v2.g8464.t1"/>
    </source>
</evidence>
<dbReference type="Gene3D" id="3.30.70.270">
    <property type="match status" value="1"/>
</dbReference>
<dbReference type="PANTHER" id="PTHR24559">
    <property type="entry name" value="TRANSPOSON TY3-I GAG-POL POLYPROTEIN"/>
    <property type="match status" value="1"/>
</dbReference>
<dbReference type="Pfam" id="PF00078">
    <property type="entry name" value="RVT_1"/>
    <property type="match status" value="1"/>
</dbReference>
<accession>A0A914Z6Z5</accession>
<dbReference type="AlphaFoldDB" id="A0A914Z6Z5"/>
<dbReference type="WBParaSite" id="PSU_v2.g8464.t1">
    <property type="protein sequence ID" value="PSU_v2.g8464.t1"/>
    <property type="gene ID" value="PSU_v2.g8464"/>
</dbReference>
<organism evidence="2 3">
    <name type="scientific">Panagrolaimus superbus</name>
    <dbReference type="NCBI Taxonomy" id="310955"/>
    <lineage>
        <taxon>Eukaryota</taxon>
        <taxon>Metazoa</taxon>
        <taxon>Ecdysozoa</taxon>
        <taxon>Nematoda</taxon>
        <taxon>Chromadorea</taxon>
        <taxon>Rhabditida</taxon>
        <taxon>Tylenchina</taxon>
        <taxon>Panagrolaimomorpha</taxon>
        <taxon>Panagrolaimoidea</taxon>
        <taxon>Panagrolaimidae</taxon>
        <taxon>Panagrolaimus</taxon>
    </lineage>
</organism>
<keyword evidence="2" id="KW-1185">Reference proteome</keyword>